<keyword evidence="4 9" id="KW-0812">Transmembrane</keyword>
<dbReference type="InterPro" id="IPR020846">
    <property type="entry name" value="MFS_dom"/>
</dbReference>
<evidence type="ECO:0000256" key="6">
    <source>
        <dbReference type="ARBA" id="ARBA00022989"/>
    </source>
</evidence>
<feature type="transmembrane region" description="Helical" evidence="9">
    <location>
        <begin position="364"/>
        <end position="384"/>
    </location>
</feature>
<feature type="transmembrane region" description="Helical" evidence="9">
    <location>
        <begin position="95"/>
        <end position="114"/>
    </location>
</feature>
<keyword evidence="6 9" id="KW-1133">Transmembrane helix</keyword>
<keyword evidence="7 9" id="KW-0472">Membrane</keyword>
<comment type="similarity">
    <text evidence="8">Belongs to the major facilitator superfamily. Phosphate:H(+) symporter (TC 2.A.1.9) family.</text>
</comment>
<feature type="transmembrane region" description="Helical" evidence="9">
    <location>
        <begin position="339"/>
        <end position="357"/>
    </location>
</feature>
<dbReference type="GO" id="GO:0006817">
    <property type="term" value="P:phosphate ion transport"/>
    <property type="evidence" value="ECO:0007669"/>
    <property type="project" value="UniProtKB-KW"/>
</dbReference>
<dbReference type="GO" id="GO:0016020">
    <property type="term" value="C:membrane"/>
    <property type="evidence" value="ECO:0007669"/>
    <property type="project" value="UniProtKB-SubCell"/>
</dbReference>
<gene>
    <name evidence="11" type="primary">PT7</name>
</gene>
<evidence type="ECO:0000256" key="3">
    <source>
        <dbReference type="ARBA" id="ARBA00022592"/>
    </source>
</evidence>
<keyword evidence="3" id="KW-0592">Phosphate transport</keyword>
<feature type="transmembrane region" description="Helical" evidence="9">
    <location>
        <begin position="21"/>
        <end position="43"/>
    </location>
</feature>
<sequence length="540" mass="59901">MALKVLSALDSAKTQYYHFKAIIIAGMGLFTDAYDLFCIPPIMKLLGRIYYSDGADRFQIPNAVVSPMLALALLGTVIGQLVFGRLGDLIGRRRVYGLALMLMVLSSLACGFSICTTKQCVLGSLGFFRFLLGVGIGGDYPLSATIMSEFANKMTRGAFIAAVFSMQGFGILASSTVTMAVCKIFEATTTRDNDVNKRQHQADIAWRLILMLGSIPAAFTYYWRMTMPESARYTALVEQNVMQAAKDMEKVLDVSISQIAEEYPLPPSPPQYPLISKRFLRRHGRDLFACATSWLLVDIVFYSSNLFQSKIYHQYIDGNGHDQTMNAFEEAFKVTRHQAILAICSTISGYFVTVFFIDRIGRVAIQALGFFFMGVIYLAIGVPYSHKWSEQHNFGFMFLYALTFFFANFGPNTTTFIVPAELFPARFRSTCHGISGAFGKVGAIIGTVAFLWASQEDNKNDKGVNETGVTTALLILGGVCFMGFAITYFFTRETMGRSLEENEKEDDSDALCFLRCLTKSSLRTNSPRNNNEVAVNADAP</sequence>
<evidence type="ECO:0000256" key="7">
    <source>
        <dbReference type="ARBA" id="ARBA00023136"/>
    </source>
</evidence>
<feature type="transmembrane region" description="Helical" evidence="9">
    <location>
        <begin position="126"/>
        <end position="146"/>
    </location>
</feature>
<dbReference type="InterPro" id="IPR005828">
    <property type="entry name" value="MFS_sugar_transport-like"/>
</dbReference>
<dbReference type="FunFam" id="1.20.1250.20:FF:000175">
    <property type="entry name" value="Inorganic phosphate transporter 1-6"/>
    <property type="match status" value="1"/>
</dbReference>
<feature type="transmembrane region" description="Helical" evidence="9">
    <location>
        <begin position="430"/>
        <end position="452"/>
    </location>
</feature>
<dbReference type="EMBL" id="JQ666162">
    <property type="protein sequence ID" value="AFY06663.1"/>
    <property type="molecule type" value="mRNA"/>
</dbReference>
<dbReference type="AlphaFoldDB" id="K9MW74"/>
<feature type="transmembrane region" description="Helical" evidence="9">
    <location>
        <begin position="396"/>
        <end position="418"/>
    </location>
</feature>
<evidence type="ECO:0000256" key="2">
    <source>
        <dbReference type="ARBA" id="ARBA00022448"/>
    </source>
</evidence>
<evidence type="ECO:0000313" key="11">
    <source>
        <dbReference type="EMBL" id="AFY06663.1"/>
    </source>
</evidence>
<evidence type="ECO:0000256" key="9">
    <source>
        <dbReference type="SAM" id="Phobius"/>
    </source>
</evidence>
<evidence type="ECO:0000256" key="8">
    <source>
        <dbReference type="ARBA" id="ARBA00044504"/>
    </source>
</evidence>
<comment type="subcellular location">
    <subcellularLocation>
        <location evidence="1">Membrane</location>
        <topology evidence="1">Multi-pass membrane protein</topology>
    </subcellularLocation>
</comment>
<feature type="transmembrane region" description="Helical" evidence="9">
    <location>
        <begin position="204"/>
        <end position="223"/>
    </location>
</feature>
<dbReference type="PROSITE" id="PS50850">
    <property type="entry name" value="MFS"/>
    <property type="match status" value="1"/>
</dbReference>
<feature type="domain" description="Major facilitator superfamily (MFS) profile" evidence="10">
    <location>
        <begin position="21"/>
        <end position="495"/>
    </location>
</feature>
<proteinExistence type="evidence at transcript level"/>
<dbReference type="SUPFAM" id="SSF103473">
    <property type="entry name" value="MFS general substrate transporter"/>
    <property type="match status" value="1"/>
</dbReference>
<organism evidence="11">
    <name type="scientific">Poncirus trifoliata</name>
    <name type="common">Hardy orange</name>
    <name type="synonym">Citrus trifoliata</name>
    <dbReference type="NCBI Taxonomy" id="37690"/>
    <lineage>
        <taxon>Eukaryota</taxon>
        <taxon>Viridiplantae</taxon>
        <taxon>Streptophyta</taxon>
        <taxon>Embryophyta</taxon>
        <taxon>Tracheophyta</taxon>
        <taxon>Spermatophyta</taxon>
        <taxon>Magnoliopsida</taxon>
        <taxon>eudicotyledons</taxon>
        <taxon>Gunneridae</taxon>
        <taxon>Pentapetalae</taxon>
        <taxon>rosids</taxon>
        <taxon>malvids</taxon>
        <taxon>Sapindales</taxon>
        <taxon>Rutaceae</taxon>
        <taxon>Aurantioideae</taxon>
        <taxon>Citrus</taxon>
    </lineage>
</organism>
<evidence type="ECO:0000259" key="10">
    <source>
        <dbReference type="PROSITE" id="PS50850"/>
    </source>
</evidence>
<dbReference type="Pfam" id="PF00083">
    <property type="entry name" value="Sugar_tr"/>
    <property type="match status" value="1"/>
</dbReference>
<keyword evidence="5" id="KW-0769">Symport</keyword>
<dbReference type="InterPro" id="IPR036259">
    <property type="entry name" value="MFS_trans_sf"/>
</dbReference>
<dbReference type="PANTHER" id="PTHR24064">
    <property type="entry name" value="SOLUTE CARRIER FAMILY 22 MEMBER"/>
    <property type="match status" value="1"/>
</dbReference>
<dbReference type="PROSITE" id="PS00217">
    <property type="entry name" value="SUGAR_TRANSPORT_2"/>
    <property type="match status" value="1"/>
</dbReference>
<feature type="transmembrane region" description="Helical" evidence="9">
    <location>
        <begin position="63"/>
        <end position="83"/>
    </location>
</feature>
<reference evidence="11" key="1">
    <citation type="journal article" date="2012" name="Sci. Hortic.">
        <title>Differential regulation of Pht1 phosphate transporters from trifoliate orange (Poncirus trifoliata L. Raf) seedlings.</title>
        <authorList>
            <person name="Shu B."/>
            <person name="Xia R.-X."/>
            <person name="Wang P."/>
        </authorList>
    </citation>
    <scope>NUCLEOTIDE SEQUENCE</scope>
</reference>
<protein>
    <submittedName>
        <fullName evidence="11">Phosphate transporter</fullName>
    </submittedName>
</protein>
<dbReference type="Gene3D" id="1.20.1250.20">
    <property type="entry name" value="MFS general substrate transporter like domains"/>
    <property type="match status" value="1"/>
</dbReference>
<feature type="transmembrane region" description="Helical" evidence="9">
    <location>
        <begin position="287"/>
        <end position="304"/>
    </location>
</feature>
<evidence type="ECO:0000256" key="1">
    <source>
        <dbReference type="ARBA" id="ARBA00004141"/>
    </source>
</evidence>
<feature type="transmembrane region" description="Helical" evidence="9">
    <location>
        <begin position="158"/>
        <end position="181"/>
    </location>
</feature>
<keyword evidence="2" id="KW-0813">Transport</keyword>
<evidence type="ECO:0000256" key="4">
    <source>
        <dbReference type="ARBA" id="ARBA00022692"/>
    </source>
</evidence>
<dbReference type="InterPro" id="IPR005829">
    <property type="entry name" value="Sugar_transporter_CS"/>
</dbReference>
<evidence type="ECO:0000256" key="5">
    <source>
        <dbReference type="ARBA" id="ARBA00022847"/>
    </source>
</evidence>
<accession>K9MW74</accession>
<dbReference type="GO" id="GO:0015293">
    <property type="term" value="F:symporter activity"/>
    <property type="evidence" value="ECO:0007669"/>
    <property type="project" value="UniProtKB-KW"/>
</dbReference>
<name>K9MW74_PONTR</name>
<dbReference type="CDD" id="cd17364">
    <property type="entry name" value="MFS_PhT"/>
    <property type="match status" value="1"/>
</dbReference>
<feature type="transmembrane region" description="Helical" evidence="9">
    <location>
        <begin position="472"/>
        <end position="490"/>
    </location>
</feature>